<keyword evidence="1" id="KW-0326">Glycosidase</keyword>
<gene>
    <name evidence="1" type="ORF">RV045_02010</name>
</gene>
<sequence length="734" mass="81084">MTDVSLPSAPAQFLALHGRNSSLVIEHHADEAPLWRYWGPRLPQGTQPESPLRDSRPLPSFMLDFDQPLSVAPSFGVGWFGQSALLAHRDGRDFAQAWTACSFEWLQQDSAQQTLRLTLTDAVARLRLVLTLSLDGASDVLIMQSALHNDGDTALDVQWLAAGTLRLPPHCERVRSFAGQHVHEFLPQDDALSRSLWRKESRRGRTSHDCFPGAVVTTPGTTLDAGLAFGAHLAWSGNHAQTIEWLHDGIYQWQMGEWLAPGEGRLAPGQTLHSPELVATCSSQGLNGVAANFHAELRRRLNWPGGAMRPRPVHLNTWEGFYFDVHPGPVKELASAAAAIGIERFVLDDGWFHGRHHDRAALGDWWPDESKFPNGLGDLIAHVNGLGMTFGLWVEPEMVNPDSELFRAHPDWALQVAGRPLLTARNQLVLDISRPEVSDYLFEKISALLAAHPIDYLKWDHNRDLAPAGLADGQAGYRAQVHAAWALMARLRAAHPQVEIESCSGGGGRIDFGVLRHTHRVWTSDCIDALSRVEIQRGFLQFFPPEIMGAHVGTAPAHTTGRTQNMAFRAAVALSGHLGVELDARHLSEADAAELRGWIAVYKRLRDRLHQGRVWLGEGQDGLVWQVHGTGDLEGDGASASQFVLIALRPRPSSLRYSPPLRLPMLDAGARYRVREILPEGTVRPQGRHHTAPFFEAINAPDGMILDGAWLIHQGLPTPRAHAETAWILTLDRI</sequence>
<reference evidence="1" key="1">
    <citation type="submission" date="2023-10" db="EMBL/GenBank/DDBJ databases">
        <title>Amphibacter perezi, gen. nov., sp. nov. a novel taxa of the family Comamonadaceae, class Betaproteobacteria isolated from the skin microbiota of Pelophylax perezi from different populations.</title>
        <authorList>
            <person name="Costa S."/>
            <person name="Proenca D.N."/>
            <person name="Lopes I."/>
            <person name="Morais P.V."/>
        </authorList>
    </citation>
    <scope>NUCLEOTIDE SEQUENCE</scope>
    <source>
        <strain evidence="1">SL12-8</strain>
    </source>
</reference>
<name>A0ACC6NZ20_9BURK</name>
<keyword evidence="2" id="KW-1185">Reference proteome</keyword>
<accession>A0ACC6NZ20</accession>
<comment type="caution">
    <text evidence="1">The sequence shown here is derived from an EMBL/GenBank/DDBJ whole genome shotgun (WGS) entry which is preliminary data.</text>
</comment>
<keyword evidence="1" id="KW-0378">Hydrolase</keyword>
<evidence type="ECO:0000313" key="1">
    <source>
        <dbReference type="EMBL" id="MEJ7137204.1"/>
    </source>
</evidence>
<dbReference type="EMBL" id="JAWDIE010000002">
    <property type="protein sequence ID" value="MEJ7137204.1"/>
    <property type="molecule type" value="Genomic_DNA"/>
</dbReference>
<protein>
    <submittedName>
        <fullName evidence="1">Alpha-galactosidase</fullName>
        <ecNumber evidence="1">3.2.1.22</ecNumber>
    </submittedName>
</protein>
<dbReference type="EC" id="3.2.1.22" evidence="1"/>
<organism evidence="1 2">
    <name type="scientific">Amphibiibacter pelophylacis</name>
    <dbReference type="NCBI Taxonomy" id="1799477"/>
    <lineage>
        <taxon>Bacteria</taxon>
        <taxon>Pseudomonadati</taxon>
        <taxon>Pseudomonadota</taxon>
        <taxon>Betaproteobacteria</taxon>
        <taxon>Burkholderiales</taxon>
        <taxon>Sphaerotilaceae</taxon>
        <taxon>Amphibiibacter</taxon>
    </lineage>
</organism>
<dbReference type="Proteomes" id="UP001364695">
    <property type="component" value="Unassembled WGS sequence"/>
</dbReference>
<proteinExistence type="predicted"/>
<evidence type="ECO:0000313" key="2">
    <source>
        <dbReference type="Proteomes" id="UP001364695"/>
    </source>
</evidence>